<dbReference type="AlphaFoldDB" id="A0A6A5XDK5"/>
<sequence>MDRLDDANGYANAAYIEYTTPHSLNYMKTNLIKQVMAMTVYAKPKPPNKFLCLYLHSMSRYPYNFEVTSMSTYEDTDRAIDRNTDRDNRNVLHSICSLIILLSTRVDVVPGDTCYSCHARPPRLSLRVSLSSG</sequence>
<organism evidence="1 2">
    <name type="scientific">Aaosphaeria arxii CBS 175.79</name>
    <dbReference type="NCBI Taxonomy" id="1450172"/>
    <lineage>
        <taxon>Eukaryota</taxon>
        <taxon>Fungi</taxon>
        <taxon>Dikarya</taxon>
        <taxon>Ascomycota</taxon>
        <taxon>Pezizomycotina</taxon>
        <taxon>Dothideomycetes</taxon>
        <taxon>Pleosporomycetidae</taxon>
        <taxon>Pleosporales</taxon>
        <taxon>Pleosporales incertae sedis</taxon>
        <taxon>Aaosphaeria</taxon>
    </lineage>
</organism>
<dbReference type="EMBL" id="ML978075">
    <property type="protein sequence ID" value="KAF2010953.1"/>
    <property type="molecule type" value="Genomic_DNA"/>
</dbReference>
<evidence type="ECO:0000313" key="1">
    <source>
        <dbReference type="EMBL" id="KAF2010953.1"/>
    </source>
</evidence>
<dbReference type="GeneID" id="54288717"/>
<dbReference type="RefSeq" id="XP_033379292.1">
    <property type="nucleotide sequence ID" value="XM_033531320.1"/>
</dbReference>
<gene>
    <name evidence="1" type="ORF">BU24DRAFT_454480</name>
</gene>
<proteinExistence type="predicted"/>
<keyword evidence="2" id="KW-1185">Reference proteome</keyword>
<evidence type="ECO:0000313" key="2">
    <source>
        <dbReference type="Proteomes" id="UP000799778"/>
    </source>
</evidence>
<dbReference type="Proteomes" id="UP000799778">
    <property type="component" value="Unassembled WGS sequence"/>
</dbReference>
<protein>
    <submittedName>
        <fullName evidence="1">Uncharacterized protein</fullName>
    </submittedName>
</protein>
<reference evidence="1" key="1">
    <citation type="journal article" date="2020" name="Stud. Mycol.">
        <title>101 Dothideomycetes genomes: a test case for predicting lifestyles and emergence of pathogens.</title>
        <authorList>
            <person name="Haridas S."/>
            <person name="Albert R."/>
            <person name="Binder M."/>
            <person name="Bloem J."/>
            <person name="Labutti K."/>
            <person name="Salamov A."/>
            <person name="Andreopoulos B."/>
            <person name="Baker S."/>
            <person name="Barry K."/>
            <person name="Bills G."/>
            <person name="Bluhm B."/>
            <person name="Cannon C."/>
            <person name="Castanera R."/>
            <person name="Culley D."/>
            <person name="Daum C."/>
            <person name="Ezra D."/>
            <person name="Gonzalez J."/>
            <person name="Henrissat B."/>
            <person name="Kuo A."/>
            <person name="Liang C."/>
            <person name="Lipzen A."/>
            <person name="Lutzoni F."/>
            <person name="Magnuson J."/>
            <person name="Mondo S."/>
            <person name="Nolan M."/>
            <person name="Ohm R."/>
            <person name="Pangilinan J."/>
            <person name="Park H.-J."/>
            <person name="Ramirez L."/>
            <person name="Alfaro M."/>
            <person name="Sun H."/>
            <person name="Tritt A."/>
            <person name="Yoshinaga Y."/>
            <person name="Zwiers L.-H."/>
            <person name="Turgeon B."/>
            <person name="Goodwin S."/>
            <person name="Spatafora J."/>
            <person name="Crous P."/>
            <person name="Grigoriev I."/>
        </authorList>
    </citation>
    <scope>NUCLEOTIDE SEQUENCE</scope>
    <source>
        <strain evidence="1">CBS 175.79</strain>
    </source>
</reference>
<name>A0A6A5XDK5_9PLEO</name>
<accession>A0A6A5XDK5</accession>